<dbReference type="Proteomes" id="UP001501319">
    <property type="component" value="Unassembled WGS sequence"/>
</dbReference>
<organism evidence="2 3">
    <name type="scientific">Kribbella alba</name>
    <dbReference type="NCBI Taxonomy" id="190197"/>
    <lineage>
        <taxon>Bacteria</taxon>
        <taxon>Bacillati</taxon>
        <taxon>Actinomycetota</taxon>
        <taxon>Actinomycetes</taxon>
        <taxon>Propionibacteriales</taxon>
        <taxon>Kribbellaceae</taxon>
        <taxon>Kribbella</taxon>
    </lineage>
</organism>
<name>A0ABN2FBA4_9ACTN</name>
<proteinExistence type="predicted"/>
<evidence type="ECO:0000313" key="2">
    <source>
        <dbReference type="EMBL" id="GAA1636663.1"/>
    </source>
</evidence>
<dbReference type="Gene3D" id="1.50.10.10">
    <property type="match status" value="1"/>
</dbReference>
<comment type="caution">
    <text evidence="2">The sequence shown here is derived from an EMBL/GenBank/DDBJ whole genome shotgun (WGS) entry which is preliminary data.</text>
</comment>
<evidence type="ECO:0000256" key="1">
    <source>
        <dbReference type="SAM" id="MobiDB-lite"/>
    </source>
</evidence>
<gene>
    <name evidence="2" type="ORF">GCM10009744_27190</name>
</gene>
<accession>A0ABN2FBA4</accession>
<reference evidence="2 3" key="1">
    <citation type="journal article" date="2019" name="Int. J. Syst. Evol. Microbiol.">
        <title>The Global Catalogue of Microorganisms (GCM) 10K type strain sequencing project: providing services to taxonomists for standard genome sequencing and annotation.</title>
        <authorList>
            <consortium name="The Broad Institute Genomics Platform"/>
            <consortium name="The Broad Institute Genome Sequencing Center for Infectious Disease"/>
            <person name="Wu L."/>
            <person name="Ma J."/>
        </authorList>
    </citation>
    <scope>NUCLEOTIDE SEQUENCE [LARGE SCALE GENOMIC DNA]</scope>
    <source>
        <strain evidence="2 3">JCM 14306</strain>
    </source>
</reference>
<dbReference type="InterPro" id="IPR012341">
    <property type="entry name" value="6hp_glycosidase-like_sf"/>
</dbReference>
<evidence type="ECO:0000313" key="3">
    <source>
        <dbReference type="Proteomes" id="UP001501319"/>
    </source>
</evidence>
<protein>
    <submittedName>
        <fullName evidence="2">Uncharacterized protein</fullName>
    </submittedName>
</protein>
<feature type="region of interest" description="Disordered" evidence="1">
    <location>
        <begin position="1"/>
        <end position="34"/>
    </location>
</feature>
<sequence length="89" mass="9595">MEQSEVLSHQKTPIPESLNRRHGRPGITLSHQRRNGMAATAVHPDGFLGYIHNVGDRPESSQPITYDSTADFGVGAFLLAGSELAGLAR</sequence>
<dbReference type="EMBL" id="BAAANE010000004">
    <property type="protein sequence ID" value="GAA1636663.1"/>
    <property type="molecule type" value="Genomic_DNA"/>
</dbReference>
<feature type="compositionally biased region" description="Polar residues" evidence="1">
    <location>
        <begin position="1"/>
        <end position="11"/>
    </location>
</feature>
<keyword evidence="3" id="KW-1185">Reference proteome</keyword>